<organism evidence="2 3">
    <name type="scientific">candidate division WOR-1 bacterium RIFCSPHIGHO2_01_FULL_53_15</name>
    <dbReference type="NCBI Taxonomy" id="1802564"/>
    <lineage>
        <taxon>Bacteria</taxon>
        <taxon>Bacillati</taxon>
        <taxon>Saganbacteria</taxon>
    </lineage>
</organism>
<comment type="caution">
    <text evidence="2">The sequence shown here is derived from an EMBL/GenBank/DDBJ whole genome shotgun (WGS) entry which is preliminary data.</text>
</comment>
<dbReference type="InterPro" id="IPR038772">
    <property type="entry name" value="Sph/SMPD2-like"/>
</dbReference>
<dbReference type="SUPFAM" id="SSF56219">
    <property type="entry name" value="DNase I-like"/>
    <property type="match status" value="1"/>
</dbReference>
<gene>
    <name evidence="2" type="ORF">A2625_03025</name>
</gene>
<accession>A0A1F4Q364</accession>
<evidence type="ECO:0000313" key="3">
    <source>
        <dbReference type="Proteomes" id="UP000178724"/>
    </source>
</evidence>
<dbReference type="Proteomes" id="UP000178724">
    <property type="component" value="Unassembled WGS sequence"/>
</dbReference>
<dbReference type="GO" id="GO:0004767">
    <property type="term" value="F:sphingomyelin phosphodiesterase activity"/>
    <property type="evidence" value="ECO:0007669"/>
    <property type="project" value="InterPro"/>
</dbReference>
<dbReference type="InterPro" id="IPR036691">
    <property type="entry name" value="Endo/exonu/phosph_ase_sf"/>
</dbReference>
<dbReference type="EMBL" id="METM01000013">
    <property type="protein sequence ID" value="OGB90276.1"/>
    <property type="molecule type" value="Genomic_DNA"/>
</dbReference>
<evidence type="ECO:0000313" key="2">
    <source>
        <dbReference type="EMBL" id="OGB90276.1"/>
    </source>
</evidence>
<dbReference type="PANTHER" id="PTHR16320">
    <property type="entry name" value="SPHINGOMYELINASE FAMILY MEMBER"/>
    <property type="match status" value="1"/>
</dbReference>
<protein>
    <recommendedName>
        <fullName evidence="1">Endonuclease/exonuclease/phosphatase domain-containing protein</fullName>
    </recommendedName>
</protein>
<dbReference type="AlphaFoldDB" id="A0A1F4Q364"/>
<feature type="domain" description="Endonuclease/exonuclease/phosphatase" evidence="1">
    <location>
        <begin position="34"/>
        <end position="293"/>
    </location>
</feature>
<dbReference type="InterPro" id="IPR005135">
    <property type="entry name" value="Endo/exonuclease/phosphatase"/>
</dbReference>
<dbReference type="Gene3D" id="3.60.10.10">
    <property type="entry name" value="Endonuclease/exonuclease/phosphatase"/>
    <property type="match status" value="1"/>
</dbReference>
<sequence>MPALVAGRETTISVLEYNTHLFGRLGRMVNQFYQDDLRAEKIGEALLATDAGLTALLEVWDDRLARLIIEITAGIYPFHFRPRDKNLFGIGSGLLLLSKYEILDPQFQRFKRLLGADFFSSKGFGAATIDLDSLSLELFFAHNQASSGGFLNQAARLANLRQLNIAIGAYRAGHPQNPVLALGDFNVAGEEIDVPTAEYQSMAKYFNDNDLSDLYRRVNALQNPGFTYDGVENTLVKVFDPKFSAARKRQRLDYIFGSSDIAALDIAAQPARNPARFKADYRYDQGSADLSDHFPLLLEFTIQRNNYQ</sequence>
<name>A0A1F4Q364_UNCSA</name>
<dbReference type="Pfam" id="PF03372">
    <property type="entry name" value="Exo_endo_phos"/>
    <property type="match status" value="1"/>
</dbReference>
<proteinExistence type="predicted"/>
<dbReference type="PANTHER" id="PTHR16320:SF23">
    <property type="entry name" value="SPHINGOMYELINASE C 1"/>
    <property type="match status" value="1"/>
</dbReference>
<reference evidence="2 3" key="1">
    <citation type="journal article" date="2016" name="Nat. Commun.">
        <title>Thousands of microbial genomes shed light on interconnected biogeochemical processes in an aquifer system.</title>
        <authorList>
            <person name="Anantharaman K."/>
            <person name="Brown C.T."/>
            <person name="Hug L.A."/>
            <person name="Sharon I."/>
            <person name="Castelle C.J."/>
            <person name="Probst A.J."/>
            <person name="Thomas B.C."/>
            <person name="Singh A."/>
            <person name="Wilkins M.J."/>
            <person name="Karaoz U."/>
            <person name="Brodie E.L."/>
            <person name="Williams K.H."/>
            <person name="Hubbard S.S."/>
            <person name="Banfield J.F."/>
        </authorList>
    </citation>
    <scope>NUCLEOTIDE SEQUENCE [LARGE SCALE GENOMIC DNA]</scope>
</reference>
<evidence type="ECO:0000259" key="1">
    <source>
        <dbReference type="Pfam" id="PF03372"/>
    </source>
</evidence>